<dbReference type="InterPro" id="IPR007021">
    <property type="entry name" value="DUF659"/>
</dbReference>
<accession>A0A2N1MDH9</accession>
<dbReference type="Proteomes" id="UP000233469">
    <property type="component" value="Unassembled WGS sequence"/>
</dbReference>
<dbReference type="EMBL" id="LLXL01002926">
    <property type="protein sequence ID" value="PKK59685.1"/>
    <property type="molecule type" value="Genomic_DNA"/>
</dbReference>
<evidence type="ECO:0000313" key="2">
    <source>
        <dbReference type="EMBL" id="PKK59685.1"/>
    </source>
</evidence>
<dbReference type="InterPro" id="IPR012337">
    <property type="entry name" value="RNaseH-like_sf"/>
</dbReference>
<name>A0A2N1MDH9_9GLOM</name>
<feature type="domain" description="DUF659" evidence="1">
    <location>
        <begin position="36"/>
        <end position="152"/>
    </location>
</feature>
<dbReference type="SUPFAM" id="SSF53098">
    <property type="entry name" value="Ribonuclease H-like"/>
    <property type="match status" value="1"/>
</dbReference>
<dbReference type="AlphaFoldDB" id="A0A2N1MDH9"/>
<reference evidence="2 3" key="2">
    <citation type="submission" date="2017-10" db="EMBL/GenBank/DDBJ databases">
        <title>Extensive intraspecific genome diversity in a model arbuscular mycorrhizal fungus.</title>
        <authorList>
            <person name="Chen E.C.H."/>
            <person name="Morin E."/>
            <person name="Baudet D."/>
            <person name="Noel J."/>
            <person name="Ndikumana S."/>
            <person name="Charron P."/>
            <person name="St-Onge C."/>
            <person name="Giorgi J."/>
            <person name="Grigoriev I.V."/>
            <person name="Roux C."/>
            <person name="Martin F.M."/>
            <person name="Corradi N."/>
        </authorList>
    </citation>
    <scope>NUCLEOTIDE SEQUENCE [LARGE SCALE GENOMIC DNA]</scope>
    <source>
        <strain evidence="2 3">C2</strain>
    </source>
</reference>
<organism evidence="2 3">
    <name type="scientific">Rhizophagus irregularis</name>
    <dbReference type="NCBI Taxonomy" id="588596"/>
    <lineage>
        <taxon>Eukaryota</taxon>
        <taxon>Fungi</taxon>
        <taxon>Fungi incertae sedis</taxon>
        <taxon>Mucoromycota</taxon>
        <taxon>Glomeromycotina</taxon>
        <taxon>Glomeromycetes</taxon>
        <taxon>Glomerales</taxon>
        <taxon>Glomeraceae</taxon>
        <taxon>Rhizophagus</taxon>
    </lineage>
</organism>
<proteinExistence type="predicted"/>
<protein>
    <recommendedName>
        <fullName evidence="1">DUF659 domain-containing protein</fullName>
    </recommendedName>
</protein>
<evidence type="ECO:0000259" key="1">
    <source>
        <dbReference type="Pfam" id="PF04937"/>
    </source>
</evidence>
<reference evidence="2 3" key="1">
    <citation type="submission" date="2016-04" db="EMBL/GenBank/DDBJ databases">
        <title>Genome analyses suggest a sexual origin of heterokaryosis in a supposedly ancient asexual fungus.</title>
        <authorList>
            <person name="Ropars J."/>
            <person name="Sedzielewska K."/>
            <person name="Noel J."/>
            <person name="Charron P."/>
            <person name="Farinelli L."/>
            <person name="Marton T."/>
            <person name="Kruger M."/>
            <person name="Pelin A."/>
            <person name="Brachmann A."/>
            <person name="Corradi N."/>
        </authorList>
    </citation>
    <scope>NUCLEOTIDE SEQUENCE [LARGE SCALE GENOMIC DNA]</scope>
    <source>
        <strain evidence="2 3">C2</strain>
    </source>
</reference>
<sequence>MMRNFHMIHIKIQMIVIQTHHLKIKDVFSDHKHHSNRWIDKSNPYNSIYNIIVTTPDQREFLLKLKDFSQNSTTGDFLADQVSSIIEKVGLEKFAAFVTDSGSNCHQAREIIEHTYPHIIDMRCIAHAINLIASNFTKISSVAAFISELNKIMRKKPEIISNTQVKNLLKNDEFFFMSQTISHIINPIKDCILKLEARTALLADGYIQMLKLAATINHLPSSNTLKLAIIGI</sequence>
<dbReference type="VEuPathDB" id="FungiDB:RhiirA1_524216"/>
<comment type="caution">
    <text evidence="2">The sequence shown here is derived from an EMBL/GenBank/DDBJ whole genome shotgun (WGS) entry which is preliminary data.</text>
</comment>
<gene>
    <name evidence="2" type="ORF">RhiirC2_871196</name>
</gene>
<evidence type="ECO:0000313" key="3">
    <source>
        <dbReference type="Proteomes" id="UP000233469"/>
    </source>
</evidence>
<dbReference type="Pfam" id="PF04937">
    <property type="entry name" value="DUF659"/>
    <property type="match status" value="1"/>
</dbReference>
<dbReference type="VEuPathDB" id="FungiDB:FUN_013526"/>